<feature type="compositionally biased region" description="Low complexity" evidence="1">
    <location>
        <begin position="774"/>
        <end position="787"/>
    </location>
</feature>
<evidence type="ECO:0000313" key="3">
    <source>
        <dbReference type="Proteomes" id="UP001054902"/>
    </source>
</evidence>
<feature type="compositionally biased region" description="Polar residues" evidence="1">
    <location>
        <begin position="122"/>
        <end position="139"/>
    </location>
</feature>
<protein>
    <submittedName>
        <fullName evidence="2">Uncharacterized protein</fullName>
    </submittedName>
</protein>
<comment type="caution">
    <text evidence="2">The sequence shown here is derived from an EMBL/GenBank/DDBJ whole genome shotgun (WGS) entry which is preliminary data.</text>
</comment>
<keyword evidence="3" id="KW-1185">Reference proteome</keyword>
<feature type="region of interest" description="Disordered" evidence="1">
    <location>
        <begin position="1"/>
        <end position="264"/>
    </location>
</feature>
<feature type="region of interest" description="Disordered" evidence="1">
    <location>
        <begin position="673"/>
        <end position="811"/>
    </location>
</feature>
<feature type="compositionally biased region" description="Acidic residues" evidence="1">
    <location>
        <begin position="692"/>
        <end position="724"/>
    </location>
</feature>
<dbReference type="Proteomes" id="UP001054902">
    <property type="component" value="Unassembled WGS sequence"/>
</dbReference>
<feature type="compositionally biased region" description="Polar residues" evidence="1">
    <location>
        <begin position="149"/>
        <end position="163"/>
    </location>
</feature>
<feature type="compositionally biased region" description="Basic residues" evidence="1">
    <location>
        <begin position="11"/>
        <end position="31"/>
    </location>
</feature>
<feature type="compositionally biased region" description="Basic and acidic residues" evidence="1">
    <location>
        <begin position="1"/>
        <end position="10"/>
    </location>
</feature>
<name>A0AAD3DCF4_9STRA</name>
<gene>
    <name evidence="2" type="ORF">CTEN210_16891</name>
</gene>
<organism evidence="2 3">
    <name type="scientific">Chaetoceros tenuissimus</name>
    <dbReference type="NCBI Taxonomy" id="426638"/>
    <lineage>
        <taxon>Eukaryota</taxon>
        <taxon>Sar</taxon>
        <taxon>Stramenopiles</taxon>
        <taxon>Ochrophyta</taxon>
        <taxon>Bacillariophyta</taxon>
        <taxon>Coscinodiscophyceae</taxon>
        <taxon>Chaetocerotophycidae</taxon>
        <taxon>Chaetocerotales</taxon>
        <taxon>Chaetocerotaceae</taxon>
        <taxon>Chaetoceros</taxon>
    </lineage>
</organism>
<feature type="compositionally biased region" description="Acidic residues" evidence="1">
    <location>
        <begin position="248"/>
        <end position="258"/>
    </location>
</feature>
<feature type="compositionally biased region" description="Acidic residues" evidence="1">
    <location>
        <begin position="166"/>
        <end position="183"/>
    </location>
</feature>
<evidence type="ECO:0000256" key="1">
    <source>
        <dbReference type="SAM" id="MobiDB-lite"/>
    </source>
</evidence>
<proteinExistence type="predicted"/>
<feature type="compositionally biased region" description="Acidic residues" evidence="1">
    <location>
        <begin position="229"/>
        <end position="239"/>
    </location>
</feature>
<feature type="compositionally biased region" description="Acidic residues" evidence="1">
    <location>
        <begin position="750"/>
        <end position="760"/>
    </location>
</feature>
<sequence length="811" mass="93275">MAKRSREEKKRAKKERKKLKKERKKEKKSKSKKESSESMDSSDEDVSSQEDNVKVPAYSTVTKDDSSEDEEIVMRKNVARKSRSTHSDSSDESSIDLSPLKNKDMKSRAALQDSSDEEDDVSTASPNNNTTRTETTIDNDSPIRHSPRKSINATRRKIASQTKSSDDDDDDAMYSDQDEDEMIQEFKLKRKQKDDDDSYVEDDSEDDENVDDDSEGNLMNGDMFVGDVESSDDEEEEEETPMRRNINDDDIFDKDDDDFPKSPEKSVALTPLKVKTRGQFEYEEPEQDTEILNSQEIDDEASDVITSPRMLFCTSEFDEITQAALPKIHVCYLAPDKRTRHCFCLDTIYLASIMSGTKKTDSQGRLKFLQPPHFRTVMEDTLVDQIASRFGRKALIIEESDVYKKKQGPGAKTFDANQTLIELDGDDDGITFSFEEYFSNYLQDQMGSGDIYCCPLCYCEAQHRCRDGSEEDDESSDVEDDDFEYNMENITSYSRLDPMSILGSLDHDEFKVAATFCSTRLATVKKHIQNVHNMDTSEVEINDFLKRFMIRAQDGLLQSFLKAFWNSRVFDGAMRKYWNEGHNQSFILLRLLTERYKFDTNLNPESIDNSFCTSFPVRARKMWQQLSGPYWKGDESDFIADDDEEITDEVHPMFEKPEDMEENFAQHLRNKIASTKGKKHGYDSSSSGSSESELEDEDEEEDVVIDVNDSDGEGDVYIEESSEDEWVHKRRTKAKRKKFMNRLKRVRQDSDDDDDQDADDLFQPAKKKNHKSKALSLDDSSEESNASDSEDDIPKKRPTPRKQLLVDSDDE</sequence>
<accession>A0AAD3DCF4</accession>
<feature type="compositionally biased region" description="Basic residues" evidence="1">
    <location>
        <begin position="728"/>
        <end position="745"/>
    </location>
</feature>
<dbReference type="EMBL" id="BLLK01000069">
    <property type="protein sequence ID" value="GFH60415.1"/>
    <property type="molecule type" value="Genomic_DNA"/>
</dbReference>
<dbReference type="AlphaFoldDB" id="A0AAD3DCF4"/>
<evidence type="ECO:0000313" key="2">
    <source>
        <dbReference type="EMBL" id="GFH60415.1"/>
    </source>
</evidence>
<feature type="compositionally biased region" description="Acidic residues" evidence="1">
    <location>
        <begin position="195"/>
        <end position="215"/>
    </location>
</feature>
<reference evidence="2 3" key="1">
    <citation type="journal article" date="2021" name="Sci. Rep.">
        <title>The genome of the diatom Chaetoceros tenuissimus carries an ancient integrated fragment of an extant virus.</title>
        <authorList>
            <person name="Hongo Y."/>
            <person name="Kimura K."/>
            <person name="Takaki Y."/>
            <person name="Yoshida Y."/>
            <person name="Baba S."/>
            <person name="Kobayashi G."/>
            <person name="Nagasaki K."/>
            <person name="Hano T."/>
            <person name="Tomaru Y."/>
        </authorList>
    </citation>
    <scope>NUCLEOTIDE SEQUENCE [LARGE SCALE GENOMIC DNA]</scope>
    <source>
        <strain evidence="2 3">NIES-3715</strain>
    </source>
</reference>